<comment type="caution">
    <text evidence="1">The sequence shown here is derived from an EMBL/GenBank/DDBJ whole genome shotgun (WGS) entry which is preliminary data.</text>
</comment>
<protein>
    <submittedName>
        <fullName evidence="1">Unnamed protein product</fullName>
    </submittedName>
</protein>
<evidence type="ECO:0000313" key="2">
    <source>
        <dbReference type="Proteomes" id="UP001165064"/>
    </source>
</evidence>
<evidence type="ECO:0000313" key="1">
    <source>
        <dbReference type="EMBL" id="GMF03950.1"/>
    </source>
</evidence>
<reference evidence="1" key="1">
    <citation type="submission" date="2023-04" db="EMBL/GenBank/DDBJ databases">
        <title>Ambrosiozyma monospora NBRC 10751.</title>
        <authorList>
            <person name="Ichikawa N."/>
            <person name="Sato H."/>
            <person name="Tonouchi N."/>
        </authorList>
    </citation>
    <scope>NUCLEOTIDE SEQUENCE</scope>
    <source>
        <strain evidence="1">NBRC 10751</strain>
    </source>
</reference>
<organism evidence="1 2">
    <name type="scientific">Ambrosiozyma monospora</name>
    <name type="common">Yeast</name>
    <name type="synonym">Endomycopsis monosporus</name>
    <dbReference type="NCBI Taxonomy" id="43982"/>
    <lineage>
        <taxon>Eukaryota</taxon>
        <taxon>Fungi</taxon>
        <taxon>Dikarya</taxon>
        <taxon>Ascomycota</taxon>
        <taxon>Saccharomycotina</taxon>
        <taxon>Pichiomycetes</taxon>
        <taxon>Pichiales</taxon>
        <taxon>Pichiaceae</taxon>
        <taxon>Ambrosiozyma</taxon>
    </lineage>
</organism>
<accession>A0ACB5U7F7</accession>
<keyword evidence="2" id="KW-1185">Reference proteome</keyword>
<gene>
    <name evidence="1" type="ORF">Amon02_001196300</name>
</gene>
<proteinExistence type="predicted"/>
<dbReference type="EMBL" id="BSXS01013382">
    <property type="protein sequence ID" value="GMF03950.1"/>
    <property type="molecule type" value="Genomic_DNA"/>
</dbReference>
<sequence length="146" mass="16762">MSFQKKPKSKVILSYDDDESSDDELQLTTKKPTFKRQSESKFKRANAIDSHTSSHRRRQLISENDNEDDGDDDEKQTIPLFRSRKRFGSPAVIGKQQEGEKTVSVEHVLNRYGSISTDTPKVQELEDADKVDIDIEEKCQRCVQSI</sequence>
<name>A0ACB5U7F7_AMBMO</name>
<dbReference type="Proteomes" id="UP001165064">
    <property type="component" value="Unassembled WGS sequence"/>
</dbReference>